<protein>
    <recommendedName>
        <fullName evidence="4">Guanylate cyclase</fullName>
    </recommendedName>
</protein>
<keyword evidence="3" id="KW-1185">Reference proteome</keyword>
<dbReference type="EMBL" id="BAABKQ010000001">
    <property type="protein sequence ID" value="GAA4815787.1"/>
    <property type="molecule type" value="Genomic_DNA"/>
</dbReference>
<name>A0ABP9CRG4_9ACTN</name>
<comment type="caution">
    <text evidence="2">The sequence shown here is derived from an EMBL/GenBank/DDBJ whole genome shotgun (WGS) entry which is preliminary data.</text>
</comment>
<proteinExistence type="predicted"/>
<evidence type="ECO:0000313" key="3">
    <source>
        <dbReference type="Proteomes" id="UP001500839"/>
    </source>
</evidence>
<dbReference type="SUPFAM" id="SSF54001">
    <property type="entry name" value="Cysteine proteinases"/>
    <property type="match status" value="1"/>
</dbReference>
<gene>
    <name evidence="2" type="ORF">GCM10023353_22120</name>
</gene>
<dbReference type="Proteomes" id="UP001500839">
    <property type="component" value="Unassembled WGS sequence"/>
</dbReference>
<evidence type="ECO:0000313" key="2">
    <source>
        <dbReference type="EMBL" id="GAA4815787.1"/>
    </source>
</evidence>
<feature type="region of interest" description="Disordered" evidence="1">
    <location>
        <begin position="219"/>
        <end position="240"/>
    </location>
</feature>
<dbReference type="RefSeq" id="WP_200174386.1">
    <property type="nucleotide sequence ID" value="NZ_BAABKQ010000001.1"/>
</dbReference>
<evidence type="ECO:0000256" key="1">
    <source>
        <dbReference type="SAM" id="MobiDB-lite"/>
    </source>
</evidence>
<dbReference type="Gene3D" id="3.90.1720.10">
    <property type="entry name" value="endopeptidase domain like (from Nostoc punctiforme)"/>
    <property type="match status" value="1"/>
</dbReference>
<evidence type="ECO:0008006" key="4">
    <source>
        <dbReference type="Google" id="ProtNLM"/>
    </source>
</evidence>
<dbReference type="InterPro" id="IPR038765">
    <property type="entry name" value="Papain-like_cys_pep_sf"/>
</dbReference>
<organism evidence="2 3">
    <name type="scientific">Tomitella cavernea</name>
    <dbReference type="NCBI Taxonomy" id="1387982"/>
    <lineage>
        <taxon>Bacteria</taxon>
        <taxon>Bacillati</taxon>
        <taxon>Actinomycetota</taxon>
        <taxon>Actinomycetes</taxon>
        <taxon>Mycobacteriales</taxon>
        <taxon>Tomitella</taxon>
    </lineage>
</organism>
<accession>A0ABP9CRG4</accession>
<sequence length="240" mass="25533">MAVHANGITVEEAAGAARTGDIWIFRGGSGADKAIRALSNSPVNHVGMAVVLEDLPPLLWHAEMGKSLPDVWTGTRHRGVQLHDLRDAVRVWGHRYGQSAWLRQINVEVTAPQEDALLRTVARLDGTPFPSTARLGARWLRGRMPRGLLLGGGRGAPAATWESAYCAQVVAHTYEQMGLLRRGRDAGWYDPGRFWSGDRLPLVPGVELGGEIAVRVSAKGEGAGGAGDGGKENGNGPAPS</sequence>
<reference evidence="3" key="1">
    <citation type="journal article" date="2019" name="Int. J. Syst. Evol. Microbiol.">
        <title>The Global Catalogue of Microorganisms (GCM) 10K type strain sequencing project: providing services to taxonomists for standard genome sequencing and annotation.</title>
        <authorList>
            <consortium name="The Broad Institute Genomics Platform"/>
            <consortium name="The Broad Institute Genome Sequencing Center for Infectious Disease"/>
            <person name="Wu L."/>
            <person name="Ma J."/>
        </authorList>
    </citation>
    <scope>NUCLEOTIDE SEQUENCE [LARGE SCALE GENOMIC DNA]</scope>
    <source>
        <strain evidence="3">JCM 18542</strain>
    </source>
</reference>